<evidence type="ECO:0000313" key="1">
    <source>
        <dbReference type="EMBL" id="MFA9476742.1"/>
    </source>
</evidence>
<comment type="caution">
    <text evidence="1">The sequence shown here is derived from an EMBL/GenBank/DDBJ whole genome shotgun (WGS) entry which is preliminary data.</text>
</comment>
<organism evidence="1 2">
    <name type="scientific">Natronomicrosphaera hydrolytica</name>
    <dbReference type="NCBI Taxonomy" id="3242702"/>
    <lineage>
        <taxon>Bacteria</taxon>
        <taxon>Pseudomonadati</taxon>
        <taxon>Planctomycetota</taxon>
        <taxon>Phycisphaerae</taxon>
        <taxon>Phycisphaerales</taxon>
        <taxon>Phycisphaeraceae</taxon>
        <taxon>Natronomicrosphaera</taxon>
    </lineage>
</organism>
<protein>
    <recommendedName>
        <fullName evidence="3">PilZ domain-containing protein</fullName>
    </recommendedName>
</protein>
<dbReference type="RefSeq" id="WP_425343670.1">
    <property type="nucleotide sequence ID" value="NZ_JBGUBD010000001.1"/>
</dbReference>
<dbReference type="Proteomes" id="UP001575105">
    <property type="component" value="Unassembled WGS sequence"/>
</dbReference>
<keyword evidence="2" id="KW-1185">Reference proteome</keyword>
<accession>A0ABV4U1M5</accession>
<proteinExistence type="predicted"/>
<evidence type="ECO:0000313" key="2">
    <source>
        <dbReference type="Proteomes" id="UP001575105"/>
    </source>
</evidence>
<reference evidence="1 2" key="1">
    <citation type="submission" date="2024-08" db="EMBL/GenBank/DDBJ databases">
        <title>Whole-genome sequencing of halo(alkali)philic microorganisms from hypersaline lakes.</title>
        <authorList>
            <person name="Sorokin D.Y."/>
            <person name="Merkel A.Y."/>
            <person name="Messina E."/>
            <person name="Yakimov M."/>
        </authorList>
    </citation>
    <scope>NUCLEOTIDE SEQUENCE [LARGE SCALE GENOMIC DNA]</scope>
    <source>
        <strain evidence="1 2">AB-hyl4</strain>
    </source>
</reference>
<gene>
    <name evidence="1" type="ORF">ACERK3_00410</name>
</gene>
<name>A0ABV4U1M5_9BACT</name>
<sequence>MNMPARNDTNQSAPGNGGEALRDRLFRLLDEIQAEGLHNPDDERRLRRWAVQAPVLIGTPRGEAPPRMQLDGEKPGTVGFPFSQSFELICHGWATDLSESGIGLLTEQPLAMGEVLYVSLQALLSEPMLIPVRIVYSRRILAHTHRAGGSFMFE</sequence>
<dbReference type="EMBL" id="JBGUBD010000001">
    <property type="protein sequence ID" value="MFA9476742.1"/>
    <property type="molecule type" value="Genomic_DNA"/>
</dbReference>
<evidence type="ECO:0008006" key="3">
    <source>
        <dbReference type="Google" id="ProtNLM"/>
    </source>
</evidence>